<evidence type="ECO:0000256" key="2">
    <source>
        <dbReference type="ARBA" id="ARBA00006730"/>
    </source>
</evidence>
<evidence type="ECO:0000256" key="3">
    <source>
        <dbReference type="ARBA" id="ARBA00022630"/>
    </source>
</evidence>
<feature type="binding site" evidence="6">
    <location>
        <begin position="45"/>
        <end position="46"/>
    </location>
    <ligand>
        <name>FAD</name>
        <dbReference type="ChEBI" id="CHEBI:57692"/>
    </ligand>
</feature>
<accession>A0A1X2HSZ8</accession>
<sequence>MTEKILVFGAGVSGLTTALVLLDKGYKDVTVIGQYIPGDKTVAYTSPWAGASILSFASSQDHRLRAIDTDTHKVFKHLADNVPESSVKHCPGIEYRDDTDPEGEDSLWVRELYREFEEIPKKDLPQGTAFGFRYKTYVLSVPLYLDWLVQQITQRGGRVLRDRPYESLQDAIDAYRCDILINCSGNGAKTLTDVRDTNMYTVRGQTVLVEAPHIMTQYYRDGEDGKTTYIIPRGDGTVICGGTMDTENFDLNPDPAISERILRNCYKLAPEINHHKGVEAYKILSYNVGFRPGRKGGIRIEKELRVNAKDGKKVTIIHNYGHSSHGYQSSWGASQRVLKLLEDTNLVAKL</sequence>
<evidence type="ECO:0000256" key="4">
    <source>
        <dbReference type="ARBA" id="ARBA00022827"/>
    </source>
</evidence>
<proteinExistence type="inferred from homology"/>
<dbReference type="EMBL" id="MCGN01000001">
    <property type="protein sequence ID" value="ORZ02700.1"/>
    <property type="molecule type" value="Genomic_DNA"/>
</dbReference>
<protein>
    <recommendedName>
        <fullName evidence="7">FAD dependent oxidoreductase domain-containing protein</fullName>
    </recommendedName>
</protein>
<comment type="caution">
    <text evidence="8">The sequence shown here is derived from an EMBL/GenBank/DDBJ whole genome shotgun (WGS) entry which is preliminary data.</text>
</comment>
<dbReference type="SUPFAM" id="SSF51971">
    <property type="entry name" value="Nucleotide-binding domain"/>
    <property type="match status" value="1"/>
</dbReference>
<evidence type="ECO:0000313" key="8">
    <source>
        <dbReference type="EMBL" id="ORZ02700.1"/>
    </source>
</evidence>
<dbReference type="PIRSF" id="PIRSF000189">
    <property type="entry name" value="D-aa_oxidase"/>
    <property type="match status" value="1"/>
</dbReference>
<dbReference type="AlphaFoldDB" id="A0A1X2HSZ8"/>
<keyword evidence="4 6" id="KW-0274">FAD</keyword>
<gene>
    <name evidence="8" type="ORF">BCR43DRAFT_555027</name>
</gene>
<evidence type="ECO:0000256" key="5">
    <source>
        <dbReference type="ARBA" id="ARBA00023002"/>
    </source>
</evidence>
<dbReference type="Gene3D" id="3.30.9.10">
    <property type="entry name" value="D-Amino Acid Oxidase, subunit A, domain 2"/>
    <property type="match status" value="1"/>
</dbReference>
<dbReference type="InParanoid" id="A0A1X2HSZ8"/>
<dbReference type="Gene3D" id="3.40.50.720">
    <property type="entry name" value="NAD(P)-binding Rossmann-like Domain"/>
    <property type="match status" value="1"/>
</dbReference>
<dbReference type="GO" id="GO:0005737">
    <property type="term" value="C:cytoplasm"/>
    <property type="evidence" value="ECO:0007669"/>
    <property type="project" value="TreeGrafter"/>
</dbReference>
<dbReference type="Pfam" id="PF01266">
    <property type="entry name" value="DAO"/>
    <property type="match status" value="1"/>
</dbReference>
<comment type="similarity">
    <text evidence="2">Belongs to the DAMOX/DASOX family.</text>
</comment>
<keyword evidence="9" id="KW-1185">Reference proteome</keyword>
<feature type="domain" description="FAD dependent oxidoreductase" evidence="7">
    <location>
        <begin position="4"/>
        <end position="336"/>
    </location>
</feature>
<dbReference type="PANTHER" id="PTHR11530">
    <property type="entry name" value="D-AMINO ACID OXIDASE"/>
    <property type="match status" value="1"/>
</dbReference>
<dbReference type="GO" id="GO:0071949">
    <property type="term" value="F:FAD binding"/>
    <property type="evidence" value="ECO:0007669"/>
    <property type="project" value="InterPro"/>
</dbReference>
<dbReference type="GO" id="GO:0019478">
    <property type="term" value="P:D-amino acid catabolic process"/>
    <property type="evidence" value="ECO:0007669"/>
    <property type="project" value="TreeGrafter"/>
</dbReference>
<dbReference type="GO" id="GO:0003884">
    <property type="term" value="F:D-amino-acid oxidase activity"/>
    <property type="evidence" value="ECO:0007669"/>
    <property type="project" value="InterPro"/>
</dbReference>
<dbReference type="OrthoDB" id="2015447at2759"/>
<dbReference type="Proteomes" id="UP000242180">
    <property type="component" value="Unassembled WGS sequence"/>
</dbReference>
<dbReference type="FunCoup" id="A0A1X2HSZ8">
    <property type="interactions" value="77"/>
</dbReference>
<name>A0A1X2HSZ8_SYNRA</name>
<organism evidence="8 9">
    <name type="scientific">Syncephalastrum racemosum</name>
    <name type="common">Filamentous fungus</name>
    <dbReference type="NCBI Taxonomy" id="13706"/>
    <lineage>
        <taxon>Eukaryota</taxon>
        <taxon>Fungi</taxon>
        <taxon>Fungi incertae sedis</taxon>
        <taxon>Mucoromycota</taxon>
        <taxon>Mucoromycotina</taxon>
        <taxon>Mucoromycetes</taxon>
        <taxon>Mucorales</taxon>
        <taxon>Syncephalastraceae</taxon>
        <taxon>Syncephalastrum</taxon>
    </lineage>
</organism>
<dbReference type="PANTHER" id="PTHR11530:SF11">
    <property type="entry name" value="D-ASPARTATE OXIDASE"/>
    <property type="match status" value="1"/>
</dbReference>
<comment type="cofactor">
    <cofactor evidence="1 6">
        <name>FAD</name>
        <dbReference type="ChEBI" id="CHEBI:57692"/>
    </cofactor>
</comment>
<evidence type="ECO:0000259" key="7">
    <source>
        <dbReference type="Pfam" id="PF01266"/>
    </source>
</evidence>
<dbReference type="SUPFAM" id="SSF54373">
    <property type="entry name" value="FAD-linked reductases, C-terminal domain"/>
    <property type="match status" value="1"/>
</dbReference>
<feature type="binding site" evidence="6">
    <location>
        <position position="229"/>
    </location>
    <ligand>
        <name>D-dopa</name>
        <dbReference type="ChEBI" id="CHEBI:149689"/>
    </ligand>
</feature>
<dbReference type="InterPro" id="IPR006076">
    <property type="entry name" value="FAD-dep_OxRdtase"/>
</dbReference>
<keyword evidence="5" id="KW-0560">Oxidoreductase</keyword>
<evidence type="ECO:0000256" key="1">
    <source>
        <dbReference type="ARBA" id="ARBA00001974"/>
    </source>
</evidence>
<dbReference type="InterPro" id="IPR023209">
    <property type="entry name" value="DAO"/>
</dbReference>
<dbReference type="STRING" id="13706.A0A1X2HSZ8"/>
<keyword evidence="3" id="KW-0285">Flavoprotein</keyword>
<evidence type="ECO:0000256" key="6">
    <source>
        <dbReference type="PIRSR" id="PIRSR000189-1"/>
    </source>
</evidence>
<feature type="binding site" evidence="6">
    <location>
        <position position="291"/>
    </location>
    <ligand>
        <name>D-dopa</name>
        <dbReference type="ChEBI" id="CHEBI:149689"/>
    </ligand>
</feature>
<dbReference type="OMA" id="VTVCHNY"/>
<reference evidence="8 9" key="1">
    <citation type="submission" date="2016-07" db="EMBL/GenBank/DDBJ databases">
        <title>Pervasive Adenine N6-methylation of Active Genes in Fungi.</title>
        <authorList>
            <consortium name="DOE Joint Genome Institute"/>
            <person name="Mondo S.J."/>
            <person name="Dannebaum R.O."/>
            <person name="Kuo R.C."/>
            <person name="Labutti K."/>
            <person name="Haridas S."/>
            <person name="Kuo A."/>
            <person name="Salamov A."/>
            <person name="Ahrendt S.R."/>
            <person name="Lipzen A."/>
            <person name="Sullivan W."/>
            <person name="Andreopoulos W.B."/>
            <person name="Clum A."/>
            <person name="Lindquist E."/>
            <person name="Daum C."/>
            <person name="Ramamoorthy G.K."/>
            <person name="Gryganskyi A."/>
            <person name="Culley D."/>
            <person name="Magnuson J.K."/>
            <person name="James T.Y."/>
            <person name="O'Malley M.A."/>
            <person name="Stajich J.E."/>
            <person name="Spatafora J.W."/>
            <person name="Visel A."/>
            <person name="Grigoriev I.V."/>
        </authorList>
    </citation>
    <scope>NUCLEOTIDE SEQUENCE [LARGE SCALE GENOMIC DNA]</scope>
    <source>
        <strain evidence="8 9">NRRL 2496</strain>
    </source>
</reference>
<evidence type="ECO:0000313" key="9">
    <source>
        <dbReference type="Proteomes" id="UP000242180"/>
    </source>
</evidence>